<evidence type="ECO:0000313" key="3">
    <source>
        <dbReference type="Proteomes" id="UP001165289"/>
    </source>
</evidence>
<reference evidence="2 3" key="1">
    <citation type="journal article" date="2023" name="BMC Biol.">
        <title>The compact genome of the sponge Oopsacas minuta (Hexactinellida) is lacking key metazoan core genes.</title>
        <authorList>
            <person name="Santini S."/>
            <person name="Schenkelaars Q."/>
            <person name="Jourda C."/>
            <person name="Duchesne M."/>
            <person name="Belahbib H."/>
            <person name="Rocher C."/>
            <person name="Selva M."/>
            <person name="Riesgo A."/>
            <person name="Vervoort M."/>
            <person name="Leys S.P."/>
            <person name="Kodjabachian L."/>
            <person name="Le Bivic A."/>
            <person name="Borchiellini C."/>
            <person name="Claverie J.M."/>
            <person name="Renard E."/>
        </authorList>
    </citation>
    <scope>NUCLEOTIDE SEQUENCE [LARGE SCALE GENOMIC DNA]</scope>
    <source>
        <strain evidence="2">SPO-2</strain>
    </source>
</reference>
<dbReference type="CDD" id="cd10206">
    <property type="entry name" value="ASKHA_NBD_Arp8-like"/>
    <property type="match status" value="1"/>
</dbReference>
<protein>
    <submittedName>
        <fullName evidence="2">Actin-related protein 8</fullName>
    </submittedName>
</protein>
<comment type="similarity">
    <text evidence="1">Belongs to the actin family.</text>
</comment>
<organism evidence="2 3">
    <name type="scientific">Oopsacas minuta</name>
    <dbReference type="NCBI Taxonomy" id="111878"/>
    <lineage>
        <taxon>Eukaryota</taxon>
        <taxon>Metazoa</taxon>
        <taxon>Porifera</taxon>
        <taxon>Hexactinellida</taxon>
        <taxon>Hexasterophora</taxon>
        <taxon>Lyssacinosida</taxon>
        <taxon>Leucopsacidae</taxon>
        <taxon>Oopsacas</taxon>
    </lineage>
</organism>
<gene>
    <name evidence="2" type="ORF">LOD99_9970</name>
</gene>
<dbReference type="Proteomes" id="UP001165289">
    <property type="component" value="Unassembled WGS sequence"/>
</dbReference>
<dbReference type="SUPFAM" id="SSF53067">
    <property type="entry name" value="Actin-like ATPase domain"/>
    <property type="match status" value="2"/>
</dbReference>
<dbReference type="InterPro" id="IPR004000">
    <property type="entry name" value="Actin"/>
</dbReference>
<dbReference type="Gene3D" id="3.90.640.10">
    <property type="entry name" value="Actin, Chain A, domain 4"/>
    <property type="match status" value="1"/>
</dbReference>
<dbReference type="PANTHER" id="PTHR11937">
    <property type="entry name" value="ACTIN"/>
    <property type="match status" value="1"/>
</dbReference>
<dbReference type="InterPro" id="IPR043129">
    <property type="entry name" value="ATPase_NBD"/>
</dbReference>
<dbReference type="Pfam" id="PF00022">
    <property type="entry name" value="Actin"/>
    <property type="match status" value="1"/>
</dbReference>
<keyword evidence="3" id="KW-1185">Reference proteome</keyword>
<dbReference type="EMBL" id="JAKMXF010000012">
    <property type="protein sequence ID" value="KAI6661387.1"/>
    <property type="molecule type" value="Genomic_DNA"/>
</dbReference>
<dbReference type="Gene3D" id="3.30.420.40">
    <property type="match status" value="1"/>
</dbReference>
<evidence type="ECO:0000313" key="2">
    <source>
        <dbReference type="EMBL" id="KAI6661387.1"/>
    </source>
</evidence>
<accession>A0AAV7KJ42</accession>
<name>A0AAV7KJ42_9METZ</name>
<sequence>MAEYEIASSEPNFMDSATEFIESNQSSDPIKFGAENEAKLVLVLQIGSANLRLGRVTDSVPEVIPHVIAYKQRSKSETVDETLLYNLEEENINKYNEWREEHLGELLSFIQEVRTKTTNTVLPKRLREKNETIAPTELSEPSEITSTVINPPNKFYIGEDALHLSKKAPYSIHWPIKRGRFNVTATQSHEMVLQSLEDIWGRVVADLCGINEFGEYKVLLLIPDLFDRTEVKSMVDVLLTRLKFGSVAIQQSSVCAMYSSGISSGCIVDVGDQTISVCCVEDGISNPNTRLRLNYGGNDVTRAFWWLIKQSGFPYKNWDITDRVDRCLMDELKEDMCHLDMELTGVKEYPFRVNPPDSNAIQFRIFLYDEPILAPLTFFCPSFITMVTGDNCISHKIQQPHSEDYLDDMNLLETKKDLVSG</sequence>
<evidence type="ECO:0000256" key="1">
    <source>
        <dbReference type="RuleBase" id="RU000487"/>
    </source>
</evidence>
<dbReference type="AlphaFoldDB" id="A0AAV7KJ42"/>
<comment type="caution">
    <text evidence="2">The sequence shown here is derived from an EMBL/GenBank/DDBJ whole genome shotgun (WGS) entry which is preliminary data.</text>
</comment>
<dbReference type="SMART" id="SM00268">
    <property type="entry name" value="ACTIN"/>
    <property type="match status" value="1"/>
</dbReference>
<proteinExistence type="inferred from homology"/>